<reference evidence="19" key="1">
    <citation type="submission" date="2015-06" db="EMBL/GenBank/DDBJ databases">
        <title>High-throughput detection of wild bee species with mitogenome skimming and resequencing (mt-S/R).</title>
        <authorList>
            <person name="Tang M."/>
            <person name="Hardman C."/>
            <person name="Ji Y."/>
            <person name="Meng G."/>
            <person name="Liu S."/>
            <person name="Tan M."/>
            <person name="Yang S."/>
            <person name="Yang C."/>
            <person name="Moss E."/>
            <person name="Nevard T."/>
            <person name="Potts S.G."/>
            <person name="Zhou X."/>
            <person name="Yu D.W."/>
        </authorList>
    </citation>
    <scope>NUCLEOTIDE SEQUENCE</scope>
</reference>
<gene>
    <name evidence="19" type="primary">ND4</name>
</gene>
<dbReference type="InterPro" id="IPR003918">
    <property type="entry name" value="NADH_UbQ_OxRdtase"/>
</dbReference>
<evidence type="ECO:0000256" key="3">
    <source>
        <dbReference type="ARBA" id="ARBA00009025"/>
    </source>
</evidence>
<evidence type="ECO:0000256" key="8">
    <source>
        <dbReference type="ARBA" id="ARBA00022692"/>
    </source>
</evidence>
<feature type="transmembrane region" description="Helical" evidence="17">
    <location>
        <begin position="60"/>
        <end position="77"/>
    </location>
</feature>
<organism evidence="19">
    <name type="scientific">Andrena labiata</name>
    <dbReference type="NCBI Taxonomy" id="1431441"/>
    <lineage>
        <taxon>Eukaryota</taxon>
        <taxon>Metazoa</taxon>
        <taxon>Ecdysozoa</taxon>
        <taxon>Arthropoda</taxon>
        <taxon>Hexapoda</taxon>
        <taxon>Insecta</taxon>
        <taxon>Pterygota</taxon>
        <taxon>Neoptera</taxon>
        <taxon>Endopterygota</taxon>
        <taxon>Hymenoptera</taxon>
        <taxon>Apocrita</taxon>
        <taxon>Aculeata</taxon>
        <taxon>Apoidea</taxon>
        <taxon>Anthophila</taxon>
        <taxon>Andrenidae</taxon>
        <taxon>Andreninae</taxon>
        <taxon>Andrena</taxon>
        <taxon>Poecilandrena</taxon>
    </lineage>
</organism>
<dbReference type="GO" id="GO:0031966">
    <property type="term" value="C:mitochondrial membrane"/>
    <property type="evidence" value="ECO:0007669"/>
    <property type="project" value="UniProtKB-SubCell"/>
</dbReference>
<comment type="function">
    <text evidence="1">Core subunit of the mitochondrial membrane respiratory chain NADH dehydrogenase (Complex I) that is believed to belong to the minimal assembly required for catalysis. Complex I functions in the transfer of electrons from NADH to the respiratory chain. The immediate electron acceptor for the enzyme is believed to be ubiquinone.</text>
</comment>
<evidence type="ECO:0000256" key="9">
    <source>
        <dbReference type="ARBA" id="ARBA00022967"/>
    </source>
</evidence>
<keyword evidence="12 17" id="KW-0520">NAD</keyword>
<dbReference type="GO" id="GO:0008137">
    <property type="term" value="F:NADH dehydrogenase (ubiquinone) activity"/>
    <property type="evidence" value="ECO:0007669"/>
    <property type="project" value="UniProtKB-UniRule"/>
</dbReference>
<dbReference type="EC" id="7.1.1.2" evidence="4 17"/>
<evidence type="ECO:0000256" key="11">
    <source>
        <dbReference type="ARBA" id="ARBA00022989"/>
    </source>
</evidence>
<keyword evidence="11 17" id="KW-1133">Transmembrane helix</keyword>
<feature type="transmembrane region" description="Helical" evidence="17">
    <location>
        <begin position="178"/>
        <end position="201"/>
    </location>
</feature>
<comment type="similarity">
    <text evidence="3 17">Belongs to the complex I subunit 4 family.</text>
</comment>
<dbReference type="GO" id="GO:0015990">
    <property type="term" value="P:electron transport coupled proton transport"/>
    <property type="evidence" value="ECO:0007669"/>
    <property type="project" value="TreeGrafter"/>
</dbReference>
<dbReference type="Pfam" id="PF00361">
    <property type="entry name" value="Proton_antipo_M"/>
    <property type="match status" value="1"/>
</dbReference>
<dbReference type="PANTHER" id="PTHR43507">
    <property type="entry name" value="NADH-UBIQUINONE OXIDOREDUCTASE CHAIN 4"/>
    <property type="match status" value="1"/>
</dbReference>
<evidence type="ECO:0000256" key="4">
    <source>
        <dbReference type="ARBA" id="ARBA00012944"/>
    </source>
</evidence>
<name>A0A0S2LSR9_9HYME</name>
<geneLocation type="mitochondrion" evidence="19"/>
<comment type="function">
    <text evidence="17">Core subunit of the mitochondrial membrane respiratory chain NADH dehydrogenase (Complex I) which catalyzes electron transfer from NADH through the respiratory chain, using ubiquinone as an electron acceptor. Essential for the catalytic activity and assembly of complex I.</text>
</comment>
<feature type="transmembrane region" description="Helical" evidence="17">
    <location>
        <begin position="134"/>
        <end position="158"/>
    </location>
</feature>
<evidence type="ECO:0000256" key="6">
    <source>
        <dbReference type="ARBA" id="ARBA00022448"/>
    </source>
</evidence>
<evidence type="ECO:0000256" key="14">
    <source>
        <dbReference type="ARBA" id="ARBA00023128"/>
    </source>
</evidence>
<evidence type="ECO:0000256" key="2">
    <source>
        <dbReference type="ARBA" id="ARBA00004225"/>
    </source>
</evidence>
<keyword evidence="10 17" id="KW-0249">Electron transport</keyword>
<feature type="transmembrane region" description="Helical" evidence="17">
    <location>
        <begin position="241"/>
        <end position="261"/>
    </location>
</feature>
<evidence type="ECO:0000256" key="17">
    <source>
        <dbReference type="RuleBase" id="RU003297"/>
    </source>
</evidence>
<keyword evidence="8 17" id="KW-0812">Transmembrane</keyword>
<dbReference type="GO" id="GO:0042773">
    <property type="term" value="P:ATP synthesis coupled electron transport"/>
    <property type="evidence" value="ECO:0007669"/>
    <property type="project" value="InterPro"/>
</dbReference>
<keyword evidence="6 17" id="KW-0813">Transport</keyword>
<feature type="transmembrane region" description="Helical" evidence="17">
    <location>
        <begin position="213"/>
        <end position="235"/>
    </location>
</feature>
<evidence type="ECO:0000256" key="12">
    <source>
        <dbReference type="ARBA" id="ARBA00023027"/>
    </source>
</evidence>
<keyword evidence="13 17" id="KW-0830">Ubiquinone</keyword>
<feature type="domain" description="NADH:quinone oxidoreductase/Mrp antiporter transmembrane" evidence="18">
    <location>
        <begin position="102"/>
        <end position="386"/>
    </location>
</feature>
<feature type="transmembrane region" description="Helical" evidence="17">
    <location>
        <begin position="327"/>
        <end position="346"/>
    </location>
</feature>
<protein>
    <recommendedName>
        <fullName evidence="5 17">NADH-ubiquinone oxidoreductase chain 4</fullName>
        <ecNumber evidence="4 17">7.1.1.2</ecNumber>
    </recommendedName>
</protein>
<evidence type="ECO:0000256" key="10">
    <source>
        <dbReference type="ARBA" id="ARBA00022982"/>
    </source>
</evidence>
<proteinExistence type="inferred from homology"/>
<dbReference type="EMBL" id="KT164613">
    <property type="protein sequence ID" value="ALO64407.1"/>
    <property type="molecule type" value="Genomic_DNA"/>
</dbReference>
<comment type="catalytic activity">
    <reaction evidence="16 17">
        <text>a ubiquinone + NADH + 5 H(+)(in) = a ubiquinol + NAD(+) + 4 H(+)(out)</text>
        <dbReference type="Rhea" id="RHEA:29091"/>
        <dbReference type="Rhea" id="RHEA-COMP:9565"/>
        <dbReference type="Rhea" id="RHEA-COMP:9566"/>
        <dbReference type="ChEBI" id="CHEBI:15378"/>
        <dbReference type="ChEBI" id="CHEBI:16389"/>
        <dbReference type="ChEBI" id="CHEBI:17976"/>
        <dbReference type="ChEBI" id="CHEBI:57540"/>
        <dbReference type="ChEBI" id="CHEBI:57945"/>
        <dbReference type="EC" id="7.1.1.2"/>
    </reaction>
</comment>
<dbReference type="PRINTS" id="PR01437">
    <property type="entry name" value="NUOXDRDTASE4"/>
</dbReference>
<evidence type="ECO:0000256" key="1">
    <source>
        <dbReference type="ARBA" id="ARBA00003257"/>
    </source>
</evidence>
<dbReference type="GO" id="GO:0048039">
    <property type="term" value="F:ubiquinone binding"/>
    <property type="evidence" value="ECO:0007669"/>
    <property type="project" value="TreeGrafter"/>
</dbReference>
<keyword evidence="14 17" id="KW-0496">Mitochondrion</keyword>
<evidence type="ECO:0000259" key="18">
    <source>
        <dbReference type="Pfam" id="PF00361"/>
    </source>
</evidence>
<evidence type="ECO:0000256" key="13">
    <source>
        <dbReference type="ARBA" id="ARBA00023075"/>
    </source>
</evidence>
<comment type="subcellular location">
    <subcellularLocation>
        <location evidence="2 17">Mitochondrion membrane</location>
        <topology evidence="2 17">Multi-pass membrane protein</topology>
    </subcellularLocation>
</comment>
<dbReference type="GO" id="GO:0003954">
    <property type="term" value="F:NADH dehydrogenase activity"/>
    <property type="evidence" value="ECO:0007669"/>
    <property type="project" value="TreeGrafter"/>
</dbReference>
<evidence type="ECO:0000256" key="5">
    <source>
        <dbReference type="ARBA" id="ARBA00021006"/>
    </source>
</evidence>
<feature type="transmembrane region" description="Helical" evidence="17">
    <location>
        <begin position="27"/>
        <end position="48"/>
    </location>
</feature>
<keyword evidence="9" id="KW-1278">Translocase</keyword>
<accession>A0A0S2LSR9</accession>
<feature type="transmembrane region" description="Helical" evidence="17">
    <location>
        <begin position="366"/>
        <end position="393"/>
    </location>
</feature>
<sequence>MMIILFFLFGLILFFYNFFYKYFLSNFFFFIVFFLLLNCGNSLSNWYFIGYNLGLNLYSYYLVMLVFFMMGVILKVIDGDNYLCINLNLFLTLVLFLTFCSLSFLMFYFFFEVSLIIVYIIIIKWGMGIMRMISGFYFMFYTLFFSLPLLIFILYLTYMFNSSIMLILELMNVYVNYYLYMYMCMGFLLKVPMYMFHGWLLKAHVEAPVFGSMVLASILLKLGTYGLLRFLMIFYLNTVNISKYILIFSIIGGIYISCVCLRQVDMKVLVAYSSVVHMSLLLSSMFTLMKVGFLGSYILMISHGLCSSALFYLVNIFYSETGSRLMLINKGLLICMPSMSMLWFFMCSSNMASPVSLNLVGEILLMMSLIFWMKFIFLFLVFYAFFSFIYSLYMYSYVCHGKSNFFLKMNSGIMMNYFILLIHWIPLNFLFLNLVMFYYLNSLN</sequence>
<evidence type="ECO:0000256" key="16">
    <source>
        <dbReference type="ARBA" id="ARBA00049551"/>
    </source>
</evidence>
<evidence type="ECO:0000256" key="7">
    <source>
        <dbReference type="ARBA" id="ARBA00022660"/>
    </source>
</evidence>
<dbReference type="AlphaFoldDB" id="A0A0S2LSR9"/>
<dbReference type="PANTHER" id="PTHR43507:SF20">
    <property type="entry name" value="NADH-UBIQUINONE OXIDOREDUCTASE CHAIN 4"/>
    <property type="match status" value="1"/>
</dbReference>
<keyword evidence="15 17" id="KW-0472">Membrane</keyword>
<evidence type="ECO:0000256" key="15">
    <source>
        <dbReference type="ARBA" id="ARBA00023136"/>
    </source>
</evidence>
<dbReference type="InterPro" id="IPR001750">
    <property type="entry name" value="ND/Mrp_TM"/>
</dbReference>
<feature type="transmembrane region" description="Helical" evidence="17">
    <location>
        <begin position="89"/>
        <end position="122"/>
    </location>
</feature>
<evidence type="ECO:0000313" key="19">
    <source>
        <dbReference type="EMBL" id="ALO64407.1"/>
    </source>
</evidence>
<keyword evidence="7 17" id="KW-0679">Respiratory chain</keyword>
<feature type="transmembrane region" description="Helical" evidence="17">
    <location>
        <begin position="268"/>
        <end position="288"/>
    </location>
</feature>
<feature type="transmembrane region" description="Helical" evidence="17">
    <location>
        <begin position="294"/>
        <end position="315"/>
    </location>
</feature>
<feature type="transmembrane region" description="Helical" evidence="17">
    <location>
        <begin position="414"/>
        <end position="440"/>
    </location>
</feature>